<proteinExistence type="predicted"/>
<name>A0AAE0M6C4_9PEZI</name>
<keyword evidence="3" id="KW-1185">Reference proteome</keyword>
<dbReference type="AlphaFoldDB" id="A0AAE0M6C4"/>
<keyword evidence="1" id="KW-1133">Transmembrane helix</keyword>
<evidence type="ECO:0000256" key="1">
    <source>
        <dbReference type="SAM" id="Phobius"/>
    </source>
</evidence>
<dbReference type="EMBL" id="JAUEPO010000006">
    <property type="protein sequence ID" value="KAK3320208.1"/>
    <property type="molecule type" value="Genomic_DNA"/>
</dbReference>
<accession>A0AAE0M6C4</accession>
<feature type="transmembrane region" description="Helical" evidence="1">
    <location>
        <begin position="106"/>
        <end position="124"/>
    </location>
</feature>
<organism evidence="2 3">
    <name type="scientific">Cercophora scortea</name>
    <dbReference type="NCBI Taxonomy" id="314031"/>
    <lineage>
        <taxon>Eukaryota</taxon>
        <taxon>Fungi</taxon>
        <taxon>Dikarya</taxon>
        <taxon>Ascomycota</taxon>
        <taxon>Pezizomycotina</taxon>
        <taxon>Sordariomycetes</taxon>
        <taxon>Sordariomycetidae</taxon>
        <taxon>Sordariales</taxon>
        <taxon>Lasiosphaeriaceae</taxon>
        <taxon>Cercophora</taxon>
    </lineage>
</organism>
<comment type="caution">
    <text evidence="2">The sequence shown here is derived from an EMBL/GenBank/DDBJ whole genome shotgun (WGS) entry which is preliminary data.</text>
</comment>
<evidence type="ECO:0000313" key="2">
    <source>
        <dbReference type="EMBL" id="KAK3320208.1"/>
    </source>
</evidence>
<sequence length="238" mass="26715">MHRFGLAVRSPWGISSCPLVIQSSLAHPSHQSAIAHQICEGHFSATKEFKKTRPWSLRFYLFRSKARAVFVVACCLNVNGFCFIGCQNSRRPPSLFRSGLAPFPLPGYLFTFIPWFATVSLARCHRRGTSGIFRQLQSVTFGRNAVYEKTTHPKPPRKRKIQQPGIVRPKLQCMPADGTPAGCNPAAHGWLHSRGDRMSKPVHVLLIPHVSHLLGSHNQTLVCAQLMRASRNTTRAWR</sequence>
<evidence type="ECO:0000313" key="3">
    <source>
        <dbReference type="Proteomes" id="UP001286456"/>
    </source>
</evidence>
<feature type="transmembrane region" description="Helical" evidence="1">
    <location>
        <begin position="68"/>
        <end position="86"/>
    </location>
</feature>
<gene>
    <name evidence="2" type="ORF">B0T19DRAFT_283765</name>
</gene>
<keyword evidence="1" id="KW-0812">Transmembrane</keyword>
<protein>
    <submittedName>
        <fullName evidence="2">Uncharacterized protein</fullName>
    </submittedName>
</protein>
<keyword evidence="1" id="KW-0472">Membrane</keyword>
<reference evidence="2" key="2">
    <citation type="submission" date="2023-06" db="EMBL/GenBank/DDBJ databases">
        <authorList>
            <consortium name="Lawrence Berkeley National Laboratory"/>
            <person name="Haridas S."/>
            <person name="Hensen N."/>
            <person name="Bonometti L."/>
            <person name="Westerberg I."/>
            <person name="Brannstrom I.O."/>
            <person name="Guillou S."/>
            <person name="Cros-Aarteil S."/>
            <person name="Calhoun S."/>
            <person name="Kuo A."/>
            <person name="Mondo S."/>
            <person name="Pangilinan J."/>
            <person name="Riley R."/>
            <person name="Labutti K."/>
            <person name="Andreopoulos B."/>
            <person name="Lipzen A."/>
            <person name="Chen C."/>
            <person name="Yanf M."/>
            <person name="Daum C."/>
            <person name="Ng V."/>
            <person name="Clum A."/>
            <person name="Steindorff A."/>
            <person name="Ohm R."/>
            <person name="Martin F."/>
            <person name="Silar P."/>
            <person name="Natvig D."/>
            <person name="Lalanne C."/>
            <person name="Gautier V."/>
            <person name="Ament-Velasquez S.L."/>
            <person name="Kruys A."/>
            <person name="Hutchinson M.I."/>
            <person name="Powell A.J."/>
            <person name="Barry K."/>
            <person name="Miller A.N."/>
            <person name="Grigoriev I.V."/>
            <person name="Debuchy R."/>
            <person name="Gladieux P."/>
            <person name="Thoren M.H."/>
            <person name="Johannesson H."/>
        </authorList>
    </citation>
    <scope>NUCLEOTIDE SEQUENCE</scope>
    <source>
        <strain evidence="2">SMH4131-1</strain>
    </source>
</reference>
<reference evidence="2" key="1">
    <citation type="journal article" date="2023" name="Mol. Phylogenet. Evol.">
        <title>Genome-scale phylogeny and comparative genomics of the fungal order Sordariales.</title>
        <authorList>
            <person name="Hensen N."/>
            <person name="Bonometti L."/>
            <person name="Westerberg I."/>
            <person name="Brannstrom I.O."/>
            <person name="Guillou S."/>
            <person name="Cros-Aarteil S."/>
            <person name="Calhoun S."/>
            <person name="Haridas S."/>
            <person name="Kuo A."/>
            <person name="Mondo S."/>
            <person name="Pangilinan J."/>
            <person name="Riley R."/>
            <person name="LaButti K."/>
            <person name="Andreopoulos B."/>
            <person name="Lipzen A."/>
            <person name="Chen C."/>
            <person name="Yan M."/>
            <person name="Daum C."/>
            <person name="Ng V."/>
            <person name="Clum A."/>
            <person name="Steindorff A."/>
            <person name="Ohm R.A."/>
            <person name="Martin F."/>
            <person name="Silar P."/>
            <person name="Natvig D.O."/>
            <person name="Lalanne C."/>
            <person name="Gautier V."/>
            <person name="Ament-Velasquez S.L."/>
            <person name="Kruys A."/>
            <person name="Hutchinson M.I."/>
            <person name="Powell A.J."/>
            <person name="Barry K."/>
            <person name="Miller A.N."/>
            <person name="Grigoriev I.V."/>
            <person name="Debuchy R."/>
            <person name="Gladieux P."/>
            <person name="Hiltunen Thoren M."/>
            <person name="Johannesson H."/>
        </authorList>
    </citation>
    <scope>NUCLEOTIDE SEQUENCE</scope>
    <source>
        <strain evidence="2">SMH4131-1</strain>
    </source>
</reference>
<dbReference type="Proteomes" id="UP001286456">
    <property type="component" value="Unassembled WGS sequence"/>
</dbReference>